<proteinExistence type="predicted"/>
<sequence length="73" mass="8172">MKETLRRTKMETLKCHNLVNYADERSDELIDSWPCWLRAGGLEGSDQDVEAISSYRESSAGAIVIVGKQEGLN</sequence>
<evidence type="ECO:0000313" key="2">
    <source>
        <dbReference type="Proteomes" id="UP000003688"/>
    </source>
</evidence>
<reference evidence="1 2" key="1">
    <citation type="journal article" date="2011" name="J. Bacteriol.">
        <title>Genome sequence of 'Pedosphaera parvula' Ellin514, an aerobic Verrucomicrobial isolate from pasture soil.</title>
        <authorList>
            <person name="Kant R."/>
            <person name="van Passel M.W."/>
            <person name="Sangwan P."/>
            <person name="Palva A."/>
            <person name="Lucas S."/>
            <person name="Copeland A."/>
            <person name="Lapidus A."/>
            <person name="Glavina Del Rio T."/>
            <person name="Dalin E."/>
            <person name="Tice H."/>
            <person name="Bruce D."/>
            <person name="Goodwin L."/>
            <person name="Pitluck S."/>
            <person name="Chertkov O."/>
            <person name="Larimer F.W."/>
            <person name="Land M.L."/>
            <person name="Hauser L."/>
            <person name="Brettin T.S."/>
            <person name="Detter J.C."/>
            <person name="Han S."/>
            <person name="de Vos W.M."/>
            <person name="Janssen P.H."/>
            <person name="Smidt H."/>
        </authorList>
    </citation>
    <scope>NUCLEOTIDE SEQUENCE [LARGE SCALE GENOMIC DNA]</scope>
    <source>
        <strain evidence="1 2">Ellin514</strain>
    </source>
</reference>
<dbReference type="EMBL" id="ABOX02000004">
    <property type="protein sequence ID" value="EEF62502.1"/>
    <property type="molecule type" value="Genomic_DNA"/>
</dbReference>
<protein>
    <submittedName>
        <fullName evidence="1">Uncharacterized protein</fullName>
    </submittedName>
</protein>
<accession>B9XC34</accession>
<dbReference type="Proteomes" id="UP000003688">
    <property type="component" value="Unassembled WGS sequence"/>
</dbReference>
<dbReference type="STRING" id="320771.Cflav_PD5137"/>
<name>B9XC34_PEDPL</name>
<gene>
    <name evidence="1" type="ORF">Cflav_PD5137</name>
</gene>
<dbReference type="AlphaFoldDB" id="B9XC34"/>
<evidence type="ECO:0000313" key="1">
    <source>
        <dbReference type="EMBL" id="EEF62502.1"/>
    </source>
</evidence>
<organism evidence="1 2">
    <name type="scientific">Pedosphaera parvula (strain Ellin514)</name>
    <dbReference type="NCBI Taxonomy" id="320771"/>
    <lineage>
        <taxon>Bacteria</taxon>
        <taxon>Pseudomonadati</taxon>
        <taxon>Verrucomicrobiota</taxon>
        <taxon>Pedosphaerae</taxon>
        <taxon>Pedosphaerales</taxon>
        <taxon>Pedosphaeraceae</taxon>
        <taxon>Pedosphaera</taxon>
    </lineage>
</organism>
<comment type="caution">
    <text evidence="1">The sequence shown here is derived from an EMBL/GenBank/DDBJ whole genome shotgun (WGS) entry which is preliminary data.</text>
</comment>
<keyword evidence="2" id="KW-1185">Reference proteome</keyword>